<dbReference type="NCBIfam" id="NF047335">
    <property type="entry name" value="T3SS_XAC0095"/>
    <property type="match status" value="1"/>
</dbReference>
<proteinExistence type="predicted"/>
<dbReference type="InterPro" id="IPR058099">
    <property type="entry name" value="T3SS_XAC0095_dom"/>
</dbReference>
<feature type="domain" description="XAC0095-like" evidence="1">
    <location>
        <begin position="16"/>
        <end position="78"/>
    </location>
</feature>
<keyword evidence="3" id="KW-1185">Reference proteome</keyword>
<sequence length="86" mass="9226">MRKHTGSEPSRPTSIGYLLPEDAHLALTQTRDQLRLLALLADPRGSDEPDLMLRPGALAECFWRLAGDLDEVAEAAAWTGKGGGGN</sequence>
<comment type="caution">
    <text evidence="2">The sequence shown here is derived from an EMBL/GenBank/DDBJ whole genome shotgun (WGS) entry which is preliminary data.</text>
</comment>
<dbReference type="EMBL" id="JBFWIC010000050">
    <property type="protein sequence ID" value="MEZ0476778.1"/>
    <property type="molecule type" value="Genomic_DNA"/>
</dbReference>
<evidence type="ECO:0000259" key="1">
    <source>
        <dbReference type="Pfam" id="PF26642"/>
    </source>
</evidence>
<evidence type="ECO:0000313" key="3">
    <source>
        <dbReference type="Proteomes" id="UP001566331"/>
    </source>
</evidence>
<accession>A0ABV4HXD5</accession>
<reference evidence="2 3" key="1">
    <citation type="submission" date="2024-07" db="EMBL/GenBank/DDBJ databases">
        <title>Luteimonas salilacus sp. nov., isolated from the shore soil of Salt Lake in Tibet of China.</title>
        <authorList>
            <person name="Zhang X."/>
            <person name="Li A."/>
        </authorList>
    </citation>
    <scope>NUCLEOTIDE SEQUENCE [LARGE SCALE GENOMIC DNA]</scope>
    <source>
        <strain evidence="2 3">B3-2-R+30</strain>
    </source>
</reference>
<organism evidence="2 3">
    <name type="scientific">Luteimonas salinilitoris</name>
    <dbReference type="NCBI Taxonomy" id="3237697"/>
    <lineage>
        <taxon>Bacteria</taxon>
        <taxon>Pseudomonadati</taxon>
        <taxon>Pseudomonadota</taxon>
        <taxon>Gammaproteobacteria</taxon>
        <taxon>Lysobacterales</taxon>
        <taxon>Lysobacteraceae</taxon>
        <taxon>Luteimonas</taxon>
    </lineage>
</organism>
<protein>
    <submittedName>
        <fullName evidence="2">XAC0095 family protein</fullName>
    </submittedName>
</protein>
<dbReference type="RefSeq" id="WP_370565855.1">
    <property type="nucleotide sequence ID" value="NZ_JBFWIB010000031.1"/>
</dbReference>
<gene>
    <name evidence="2" type="ORF">AB6713_19520</name>
</gene>
<name>A0ABV4HXD5_9GAMM</name>
<dbReference type="Pfam" id="PF26642">
    <property type="entry name" value="XAC0095_dom"/>
    <property type="match status" value="1"/>
</dbReference>
<dbReference type="Proteomes" id="UP001566331">
    <property type="component" value="Unassembled WGS sequence"/>
</dbReference>
<evidence type="ECO:0000313" key="2">
    <source>
        <dbReference type="EMBL" id="MEZ0476778.1"/>
    </source>
</evidence>